<feature type="compositionally biased region" description="Gly residues" evidence="1">
    <location>
        <begin position="356"/>
        <end position="372"/>
    </location>
</feature>
<evidence type="ECO:0000256" key="1">
    <source>
        <dbReference type="SAM" id="MobiDB-lite"/>
    </source>
</evidence>
<evidence type="ECO:0000259" key="2">
    <source>
        <dbReference type="Pfam" id="PF21722"/>
    </source>
</evidence>
<gene>
    <name evidence="3" type="ORF">GHA01_24630</name>
</gene>
<evidence type="ECO:0000313" key="4">
    <source>
        <dbReference type="Proteomes" id="UP000319478"/>
    </source>
</evidence>
<keyword evidence="4" id="KW-1185">Reference proteome</keyword>
<dbReference type="EMBL" id="BJNN01000127">
    <property type="protein sequence ID" value="GEC64614.1"/>
    <property type="molecule type" value="Genomic_DNA"/>
</dbReference>
<evidence type="ECO:0000313" key="3">
    <source>
        <dbReference type="EMBL" id="GEC64614.1"/>
    </source>
</evidence>
<dbReference type="RefSeq" id="WP_141312939.1">
    <property type="nucleotide sequence ID" value="NZ_BJNN01000127.1"/>
</dbReference>
<name>A0ABQ0SH21_NOVHA</name>
<feature type="domain" description="Glycine-rich" evidence="2">
    <location>
        <begin position="211"/>
        <end position="412"/>
    </location>
</feature>
<dbReference type="Proteomes" id="UP000319478">
    <property type="component" value="Unassembled WGS sequence"/>
</dbReference>
<dbReference type="InterPro" id="IPR049304">
    <property type="entry name" value="Gly_rich_dom"/>
</dbReference>
<dbReference type="Pfam" id="PF21722">
    <property type="entry name" value="Gly_rich_2"/>
    <property type="match status" value="1"/>
</dbReference>
<feature type="region of interest" description="Disordered" evidence="1">
    <location>
        <begin position="302"/>
        <end position="372"/>
    </location>
</feature>
<comment type="caution">
    <text evidence="3">The sequence shown here is derived from an EMBL/GenBank/DDBJ whole genome shotgun (WGS) entry which is preliminary data.</text>
</comment>
<protein>
    <recommendedName>
        <fullName evidence="2">Glycine-rich domain-containing protein</fullName>
    </recommendedName>
</protein>
<sequence length="414" mass="41198">MQNITFNEPDPSTGKPGTLVPVDWFQNVNDEISNVVTNAGITLDSTNHLQLTTALSTIYAPLLSPAFKGTPTCPTPDTTDDSQKICNTAWVKSYVTAGELGYTPVRQGGVSDQTNDTVYIGNATDGSGLKATVNTTDLGNFAFESWVEGNYLNLAGGNITGSLTLQGTTVATVNTVNAAEADVKNLLSEETERAENVESIISSTYYPISSSTTITVPTGVTRVYLRGIGAGGGAMGCAAVNTTQTYSGSGGGSGGIMEGVYSVTGGDTLKFTIGSGGAGNIGPGSGYYGGVTSCVNGAGQRLQSLPSGSPGVKSTTTNTAGGAGAGMGTSDVSGTFRNDPGNDGQDGQAGTAQLSGAGGPGPGGVGGARSGLQGGQNGTAYGAGGGGAYDTGFTGNNYAGGSGASGFFLYKWLP</sequence>
<reference evidence="3 4" key="1">
    <citation type="submission" date="2019-06" db="EMBL/GenBank/DDBJ databases">
        <title>Whole genome shotgun sequence of Komagataeibacter hansenii NBRC 14820.</title>
        <authorList>
            <person name="Hosoyama A."/>
            <person name="Uohara A."/>
            <person name="Ohji S."/>
            <person name="Ichikawa N."/>
        </authorList>
    </citation>
    <scope>NUCLEOTIDE SEQUENCE [LARGE SCALE GENOMIC DNA]</scope>
    <source>
        <strain evidence="3 4">NBRC 14820</strain>
    </source>
</reference>
<organism evidence="3 4">
    <name type="scientific">Novacetimonas hansenii</name>
    <name type="common">Komagataeibacter hansenii</name>
    <dbReference type="NCBI Taxonomy" id="436"/>
    <lineage>
        <taxon>Bacteria</taxon>
        <taxon>Pseudomonadati</taxon>
        <taxon>Pseudomonadota</taxon>
        <taxon>Alphaproteobacteria</taxon>
        <taxon>Acetobacterales</taxon>
        <taxon>Acetobacteraceae</taxon>
        <taxon>Novacetimonas</taxon>
    </lineage>
</organism>
<accession>A0ABQ0SH21</accession>
<proteinExistence type="predicted"/>